<evidence type="ECO:0000256" key="1">
    <source>
        <dbReference type="SAM" id="Phobius"/>
    </source>
</evidence>
<feature type="transmembrane region" description="Helical" evidence="1">
    <location>
        <begin position="18"/>
        <end position="45"/>
    </location>
</feature>
<sequence length="175" mass="18145">MSGLVAAGLVSAVPDEPWYVVVATLGPLVAAFGAIGALIVGILTVRQRTGADSRAQWWARVQWAVDLSFSPDESKRAVGFDALALLASSPLAGPDDDAFLAGLSLDVLDAAAERGAGDDADFVPADDLTPVRPSTARPMVPVSRSEVAAARLRVVTDRGRGRATPAWIARLAQTG</sequence>
<organism evidence="2 3">
    <name type="scientific">Cellulomonas humilata</name>
    <dbReference type="NCBI Taxonomy" id="144055"/>
    <lineage>
        <taxon>Bacteria</taxon>
        <taxon>Bacillati</taxon>
        <taxon>Actinomycetota</taxon>
        <taxon>Actinomycetes</taxon>
        <taxon>Micrococcales</taxon>
        <taxon>Cellulomonadaceae</taxon>
        <taxon>Cellulomonas</taxon>
    </lineage>
</organism>
<accession>A0A7Y6A5E5</accession>
<keyword evidence="1" id="KW-0812">Transmembrane</keyword>
<evidence type="ECO:0000313" key="2">
    <source>
        <dbReference type="EMBL" id="NUU19200.1"/>
    </source>
</evidence>
<proteinExistence type="predicted"/>
<dbReference type="Proteomes" id="UP000565724">
    <property type="component" value="Unassembled WGS sequence"/>
</dbReference>
<dbReference type="AlphaFoldDB" id="A0A7Y6A5E5"/>
<evidence type="ECO:0000313" key="3">
    <source>
        <dbReference type="Proteomes" id="UP000565724"/>
    </source>
</evidence>
<gene>
    <name evidence="2" type="ORF">HP550_18280</name>
</gene>
<keyword evidence="3" id="KW-1185">Reference proteome</keyword>
<dbReference type="RefSeq" id="WP_175349104.1">
    <property type="nucleotide sequence ID" value="NZ_JABMCI010000070.1"/>
</dbReference>
<keyword evidence="1" id="KW-1133">Transmembrane helix</keyword>
<protein>
    <submittedName>
        <fullName evidence="2">Uncharacterized protein</fullName>
    </submittedName>
</protein>
<keyword evidence="1" id="KW-0472">Membrane</keyword>
<dbReference type="EMBL" id="JABMCI010000070">
    <property type="protein sequence ID" value="NUU19200.1"/>
    <property type="molecule type" value="Genomic_DNA"/>
</dbReference>
<reference evidence="2 3" key="1">
    <citation type="submission" date="2020-05" db="EMBL/GenBank/DDBJ databases">
        <title>Genome Sequencing of Type Strains.</title>
        <authorList>
            <person name="Lemaire J.F."/>
            <person name="Inderbitzin P."/>
            <person name="Gregorio O.A."/>
            <person name="Collins S.B."/>
            <person name="Wespe N."/>
            <person name="Knight-Connoni V."/>
        </authorList>
    </citation>
    <scope>NUCLEOTIDE SEQUENCE [LARGE SCALE GENOMIC DNA]</scope>
    <source>
        <strain evidence="2 3">ATCC 25174</strain>
    </source>
</reference>
<comment type="caution">
    <text evidence="2">The sequence shown here is derived from an EMBL/GenBank/DDBJ whole genome shotgun (WGS) entry which is preliminary data.</text>
</comment>
<name>A0A7Y6A5E5_9CELL</name>